<accession>A0A9X2RLG7</accession>
<evidence type="ECO:0000256" key="1">
    <source>
        <dbReference type="ARBA" id="ARBA00022649"/>
    </source>
</evidence>
<dbReference type="Gene3D" id="1.20.5.780">
    <property type="entry name" value="Single helix bin"/>
    <property type="match status" value="1"/>
</dbReference>
<keyword evidence="1" id="KW-1277">Toxin-antitoxin system</keyword>
<comment type="caution">
    <text evidence="2">The sequence shown here is derived from an EMBL/GenBank/DDBJ whole genome shotgun (WGS) entry which is preliminary data.</text>
</comment>
<dbReference type="Pfam" id="PF08681">
    <property type="entry name" value="TacA1"/>
    <property type="match status" value="1"/>
</dbReference>
<sequence length="55" mass="6361">MLNKETTRVLEEQRRHALTEEDAAVFAVALNKTPEPTWKAREAVQAYRNRVVHAD</sequence>
<dbReference type="AlphaFoldDB" id="A0A9X2RLG7"/>
<organism evidence="2 3">
    <name type="scientific">Parvularcula maris</name>
    <dbReference type="NCBI Taxonomy" id="2965077"/>
    <lineage>
        <taxon>Bacteria</taxon>
        <taxon>Pseudomonadati</taxon>
        <taxon>Pseudomonadota</taxon>
        <taxon>Alphaproteobacteria</taxon>
        <taxon>Parvularculales</taxon>
        <taxon>Parvularculaceae</taxon>
        <taxon>Parvularcula</taxon>
    </lineage>
</organism>
<evidence type="ECO:0000313" key="2">
    <source>
        <dbReference type="EMBL" id="MCQ8186512.1"/>
    </source>
</evidence>
<dbReference type="InterPro" id="IPR014795">
    <property type="entry name" value="TacA_1-like"/>
</dbReference>
<gene>
    <name evidence="2" type="ORF">NOG11_14105</name>
</gene>
<name>A0A9X2RLG7_9PROT</name>
<reference evidence="2" key="1">
    <citation type="submission" date="2022-07" db="EMBL/GenBank/DDBJ databases">
        <title>Parvularcula maris sp. nov., an algicidal bacterium isolated from seawater.</title>
        <authorList>
            <person name="Li F."/>
        </authorList>
    </citation>
    <scope>NUCLEOTIDE SEQUENCE</scope>
    <source>
        <strain evidence="2">BGMRC 0090</strain>
    </source>
</reference>
<dbReference type="Proteomes" id="UP001142610">
    <property type="component" value="Unassembled WGS sequence"/>
</dbReference>
<keyword evidence="3" id="KW-1185">Reference proteome</keyword>
<dbReference type="EMBL" id="JANIBC010000020">
    <property type="protein sequence ID" value="MCQ8186512.1"/>
    <property type="molecule type" value="Genomic_DNA"/>
</dbReference>
<dbReference type="RefSeq" id="WP_256620441.1">
    <property type="nucleotide sequence ID" value="NZ_JANIBC010000020.1"/>
</dbReference>
<protein>
    <submittedName>
        <fullName evidence="2">DUF1778 domain-containing protein</fullName>
    </submittedName>
</protein>
<evidence type="ECO:0000313" key="3">
    <source>
        <dbReference type="Proteomes" id="UP001142610"/>
    </source>
</evidence>
<proteinExistence type="predicted"/>